<organism evidence="1 2">
    <name type="scientific">Arthrospiribacter ruber</name>
    <dbReference type="NCBI Taxonomy" id="2487934"/>
    <lineage>
        <taxon>Bacteria</taxon>
        <taxon>Pseudomonadati</taxon>
        <taxon>Bacteroidota</taxon>
        <taxon>Cytophagia</taxon>
        <taxon>Cytophagales</taxon>
        <taxon>Cyclobacteriaceae</taxon>
        <taxon>Arthrospiribacter</taxon>
    </lineage>
</organism>
<dbReference type="Proteomes" id="UP000727490">
    <property type="component" value="Unassembled WGS sequence"/>
</dbReference>
<dbReference type="RefSeq" id="WP_219294221.1">
    <property type="nucleotide sequence ID" value="NZ_RPHB01000015.1"/>
</dbReference>
<dbReference type="CDD" id="cd16377">
    <property type="entry name" value="23S_rRNA_IVP_like"/>
    <property type="match status" value="1"/>
</dbReference>
<sequence length="118" mass="13659">MAYKFENLKVWQKAMELNDEIFKISKGFPIEERFNLISQTRRAADSIVLNIAEGSTSQSNPEFTRFLGYSIRSVVEVACALFIAKRRGYIGDNEFTYLYNFTEELVKMLQALKAKLKD</sequence>
<reference evidence="1 2" key="1">
    <citation type="journal article" date="2020" name="Syst. Appl. Microbiol.">
        <title>Arthrospiribacter ruber gen. nov., sp. nov., a novel bacterium isolated from Arthrospira cultures.</title>
        <authorList>
            <person name="Waleron M."/>
            <person name="Misztak A."/>
            <person name="Waleron M.M."/>
            <person name="Furmaniak M."/>
            <person name="Mrozik A."/>
            <person name="Waleron K."/>
        </authorList>
    </citation>
    <scope>NUCLEOTIDE SEQUENCE [LARGE SCALE GENOMIC DNA]</scope>
    <source>
        <strain evidence="1 2">DPMB0001</strain>
    </source>
</reference>
<dbReference type="PANTHER" id="PTHR38471">
    <property type="entry name" value="FOUR HELIX BUNDLE PROTEIN"/>
    <property type="match status" value="1"/>
</dbReference>
<dbReference type="NCBIfam" id="TIGR02436">
    <property type="entry name" value="four helix bundle protein"/>
    <property type="match status" value="1"/>
</dbReference>
<dbReference type="InterPro" id="IPR012657">
    <property type="entry name" value="23S_rRNA-intervening_sequence"/>
</dbReference>
<comment type="caution">
    <text evidence="1">The sequence shown here is derived from an EMBL/GenBank/DDBJ whole genome shotgun (WGS) entry which is preliminary data.</text>
</comment>
<gene>
    <name evidence="1" type="ORF">EGN73_21845</name>
</gene>
<evidence type="ECO:0000313" key="1">
    <source>
        <dbReference type="EMBL" id="MBW3470427.1"/>
    </source>
</evidence>
<evidence type="ECO:0000313" key="2">
    <source>
        <dbReference type="Proteomes" id="UP000727490"/>
    </source>
</evidence>
<protein>
    <submittedName>
        <fullName evidence="1">Four helix bundle protein</fullName>
    </submittedName>
</protein>
<dbReference type="PANTHER" id="PTHR38471:SF2">
    <property type="entry name" value="FOUR HELIX BUNDLE PROTEIN"/>
    <property type="match status" value="1"/>
</dbReference>
<dbReference type="Pfam" id="PF05635">
    <property type="entry name" value="23S_rRNA_IVP"/>
    <property type="match status" value="1"/>
</dbReference>
<proteinExistence type="predicted"/>
<dbReference type="AlphaFoldDB" id="A0A951MGP4"/>
<keyword evidence="2" id="KW-1185">Reference proteome</keyword>
<accession>A0A951MGP4</accession>
<dbReference type="EMBL" id="RPHB01000015">
    <property type="protein sequence ID" value="MBW3470427.1"/>
    <property type="molecule type" value="Genomic_DNA"/>
</dbReference>
<name>A0A951MGP4_9BACT</name>